<comment type="similarity">
    <text evidence="1">Belongs to the sigma-70 factor family. ECF subfamily.</text>
</comment>
<dbReference type="PANTHER" id="PTHR43133:SF8">
    <property type="entry name" value="RNA POLYMERASE SIGMA FACTOR HI_1459-RELATED"/>
    <property type="match status" value="1"/>
</dbReference>
<organism evidence="8 9">
    <name type="scientific">Paenibacillus typhae</name>
    <dbReference type="NCBI Taxonomy" id="1174501"/>
    <lineage>
        <taxon>Bacteria</taxon>
        <taxon>Bacillati</taxon>
        <taxon>Bacillota</taxon>
        <taxon>Bacilli</taxon>
        <taxon>Bacillales</taxon>
        <taxon>Paenibacillaceae</taxon>
        <taxon>Paenibacillus</taxon>
    </lineage>
</organism>
<dbReference type="SUPFAM" id="SSF88946">
    <property type="entry name" value="Sigma2 domain of RNA polymerase sigma factors"/>
    <property type="match status" value="1"/>
</dbReference>
<dbReference type="InterPro" id="IPR014284">
    <property type="entry name" value="RNA_pol_sigma-70_dom"/>
</dbReference>
<keyword evidence="5" id="KW-0804">Transcription</keyword>
<dbReference type="InterPro" id="IPR039425">
    <property type="entry name" value="RNA_pol_sigma-70-like"/>
</dbReference>
<dbReference type="Proteomes" id="UP000199050">
    <property type="component" value="Unassembled WGS sequence"/>
</dbReference>
<name>A0A1G8JCK5_9BACL</name>
<evidence type="ECO:0000313" key="9">
    <source>
        <dbReference type="Proteomes" id="UP000199050"/>
    </source>
</evidence>
<evidence type="ECO:0000256" key="1">
    <source>
        <dbReference type="ARBA" id="ARBA00010641"/>
    </source>
</evidence>
<dbReference type="Gene3D" id="1.10.10.10">
    <property type="entry name" value="Winged helix-like DNA-binding domain superfamily/Winged helix DNA-binding domain"/>
    <property type="match status" value="1"/>
</dbReference>
<evidence type="ECO:0000259" key="7">
    <source>
        <dbReference type="Pfam" id="PF08281"/>
    </source>
</evidence>
<feature type="domain" description="RNA polymerase sigma-70 region 2" evidence="6">
    <location>
        <begin position="22"/>
        <end position="86"/>
    </location>
</feature>
<gene>
    <name evidence="8" type="ORF">SAMN05216192_104155</name>
</gene>
<keyword evidence="3" id="KW-0731">Sigma factor</keyword>
<keyword evidence="4" id="KW-0238">DNA-binding</keyword>
<evidence type="ECO:0000256" key="4">
    <source>
        <dbReference type="ARBA" id="ARBA00023125"/>
    </source>
</evidence>
<keyword evidence="9" id="KW-1185">Reference proteome</keyword>
<dbReference type="InterPro" id="IPR013249">
    <property type="entry name" value="RNA_pol_sigma70_r4_t2"/>
</dbReference>
<sequence>MISDRQLIESYRSGRQEALEHLINRYRDSLFRFCYHLSLEKQEAEDLFQEVWVRVLRKLEKYDPERPFKAWLFQVTLNIHKDRYRKWKKLRERLTLAWTDESSRFKETRDAAPLTEDFLMKKEEVLNLEQCLRTLPKRYLAPLILFYYEEFSYESIGEVLDVPLGTVKSRLNQGKKLLKAAMGERGNE</sequence>
<dbReference type="OrthoDB" id="9785675at2"/>
<dbReference type="InterPro" id="IPR013325">
    <property type="entry name" value="RNA_pol_sigma_r2"/>
</dbReference>
<keyword evidence="2" id="KW-0805">Transcription regulation</keyword>
<dbReference type="NCBIfam" id="TIGR02937">
    <property type="entry name" value="sigma70-ECF"/>
    <property type="match status" value="1"/>
</dbReference>
<dbReference type="GO" id="GO:0006352">
    <property type="term" value="P:DNA-templated transcription initiation"/>
    <property type="evidence" value="ECO:0007669"/>
    <property type="project" value="InterPro"/>
</dbReference>
<dbReference type="InterPro" id="IPR013324">
    <property type="entry name" value="RNA_pol_sigma_r3/r4-like"/>
</dbReference>
<evidence type="ECO:0000256" key="2">
    <source>
        <dbReference type="ARBA" id="ARBA00023015"/>
    </source>
</evidence>
<dbReference type="GO" id="GO:0003677">
    <property type="term" value="F:DNA binding"/>
    <property type="evidence" value="ECO:0007669"/>
    <property type="project" value="UniProtKB-KW"/>
</dbReference>
<dbReference type="Pfam" id="PF08281">
    <property type="entry name" value="Sigma70_r4_2"/>
    <property type="match status" value="1"/>
</dbReference>
<dbReference type="GO" id="GO:0016987">
    <property type="term" value="F:sigma factor activity"/>
    <property type="evidence" value="ECO:0007669"/>
    <property type="project" value="UniProtKB-KW"/>
</dbReference>
<dbReference type="SUPFAM" id="SSF88659">
    <property type="entry name" value="Sigma3 and sigma4 domains of RNA polymerase sigma factors"/>
    <property type="match status" value="1"/>
</dbReference>
<dbReference type="EMBL" id="FNDX01000004">
    <property type="protein sequence ID" value="SDI29014.1"/>
    <property type="molecule type" value="Genomic_DNA"/>
</dbReference>
<dbReference type="RefSeq" id="WP_090712979.1">
    <property type="nucleotide sequence ID" value="NZ_CBCSKY010000004.1"/>
</dbReference>
<evidence type="ECO:0000259" key="6">
    <source>
        <dbReference type="Pfam" id="PF04542"/>
    </source>
</evidence>
<dbReference type="InterPro" id="IPR007627">
    <property type="entry name" value="RNA_pol_sigma70_r2"/>
</dbReference>
<feature type="domain" description="RNA polymerase sigma factor 70 region 4 type 2" evidence="7">
    <location>
        <begin position="127"/>
        <end position="178"/>
    </location>
</feature>
<proteinExistence type="inferred from homology"/>
<dbReference type="STRING" id="1174501.SAMN05216192_104155"/>
<evidence type="ECO:0000256" key="5">
    <source>
        <dbReference type="ARBA" id="ARBA00023163"/>
    </source>
</evidence>
<dbReference type="InterPro" id="IPR036388">
    <property type="entry name" value="WH-like_DNA-bd_sf"/>
</dbReference>
<dbReference type="AlphaFoldDB" id="A0A1G8JCK5"/>
<evidence type="ECO:0000256" key="3">
    <source>
        <dbReference type="ARBA" id="ARBA00023082"/>
    </source>
</evidence>
<dbReference type="Gene3D" id="1.10.1740.10">
    <property type="match status" value="1"/>
</dbReference>
<evidence type="ECO:0000313" key="8">
    <source>
        <dbReference type="EMBL" id="SDI29014.1"/>
    </source>
</evidence>
<dbReference type="PANTHER" id="PTHR43133">
    <property type="entry name" value="RNA POLYMERASE ECF-TYPE SIGMA FACTO"/>
    <property type="match status" value="1"/>
</dbReference>
<dbReference type="Pfam" id="PF04542">
    <property type="entry name" value="Sigma70_r2"/>
    <property type="match status" value="1"/>
</dbReference>
<protein>
    <submittedName>
        <fullName evidence="8">RNA polymerase sigma-70 factor, ECF subfamily</fullName>
    </submittedName>
</protein>
<dbReference type="CDD" id="cd06171">
    <property type="entry name" value="Sigma70_r4"/>
    <property type="match status" value="1"/>
</dbReference>
<accession>A0A1G8JCK5</accession>
<reference evidence="9" key="1">
    <citation type="submission" date="2016-10" db="EMBL/GenBank/DDBJ databases">
        <authorList>
            <person name="Varghese N."/>
            <person name="Submissions S."/>
        </authorList>
    </citation>
    <scope>NUCLEOTIDE SEQUENCE [LARGE SCALE GENOMIC DNA]</scope>
    <source>
        <strain evidence="9">CGMCC 1.11012</strain>
    </source>
</reference>